<comment type="caution">
    <text evidence="1">The sequence shown here is derived from an EMBL/GenBank/DDBJ whole genome shotgun (WGS) entry which is preliminary data.</text>
</comment>
<accession>A0AAW2F6Q2</accession>
<evidence type="ECO:0000313" key="1">
    <source>
        <dbReference type="EMBL" id="KAL0111579.1"/>
    </source>
</evidence>
<reference evidence="1 2" key="1">
    <citation type="submission" date="2023-03" db="EMBL/GenBank/DDBJ databases">
        <title>High recombination rates correlate with genetic variation in Cardiocondyla obscurior ants.</title>
        <authorList>
            <person name="Errbii M."/>
        </authorList>
    </citation>
    <scope>NUCLEOTIDE SEQUENCE [LARGE SCALE GENOMIC DNA]</scope>
    <source>
        <strain evidence="1">Alpha-2009</strain>
        <tissue evidence="1">Whole body</tissue>
    </source>
</reference>
<dbReference type="AlphaFoldDB" id="A0AAW2F6Q2"/>
<organism evidence="1 2">
    <name type="scientific">Cardiocondyla obscurior</name>
    <dbReference type="NCBI Taxonomy" id="286306"/>
    <lineage>
        <taxon>Eukaryota</taxon>
        <taxon>Metazoa</taxon>
        <taxon>Ecdysozoa</taxon>
        <taxon>Arthropoda</taxon>
        <taxon>Hexapoda</taxon>
        <taxon>Insecta</taxon>
        <taxon>Pterygota</taxon>
        <taxon>Neoptera</taxon>
        <taxon>Endopterygota</taxon>
        <taxon>Hymenoptera</taxon>
        <taxon>Apocrita</taxon>
        <taxon>Aculeata</taxon>
        <taxon>Formicoidea</taxon>
        <taxon>Formicidae</taxon>
        <taxon>Myrmicinae</taxon>
        <taxon>Cardiocondyla</taxon>
    </lineage>
</organism>
<proteinExistence type="predicted"/>
<sequence>MSHTKKKIKDDLRNSPITETLSEDFDKSMRGTRIQSVCEACLKINRRSWVIFAAAKRPFVFRDLDAVRPVRI</sequence>
<gene>
    <name evidence="1" type="ORF">PUN28_013045</name>
</gene>
<name>A0AAW2F6Q2_9HYME</name>
<protein>
    <submittedName>
        <fullName evidence="1">Uncharacterized protein</fullName>
    </submittedName>
</protein>
<dbReference type="Proteomes" id="UP001430953">
    <property type="component" value="Unassembled WGS sequence"/>
</dbReference>
<keyword evidence="2" id="KW-1185">Reference proteome</keyword>
<evidence type="ECO:0000313" key="2">
    <source>
        <dbReference type="Proteomes" id="UP001430953"/>
    </source>
</evidence>
<dbReference type="EMBL" id="JADYXP020000013">
    <property type="protein sequence ID" value="KAL0111579.1"/>
    <property type="molecule type" value="Genomic_DNA"/>
</dbReference>